<evidence type="ECO:0000256" key="2">
    <source>
        <dbReference type="ARBA" id="ARBA00023008"/>
    </source>
</evidence>
<dbReference type="PANTHER" id="PTHR11474">
    <property type="entry name" value="TYROSINASE FAMILY MEMBER"/>
    <property type="match status" value="1"/>
</dbReference>
<feature type="non-terminal residue" evidence="5">
    <location>
        <position position="499"/>
    </location>
</feature>
<dbReference type="SUPFAM" id="SSF48056">
    <property type="entry name" value="Di-copper centre-containing domain"/>
    <property type="match status" value="1"/>
</dbReference>
<feature type="chain" id="PRO_5012212853" description="Tyrosinase copper-binding domain-containing protein" evidence="3">
    <location>
        <begin position="21"/>
        <end position="499"/>
    </location>
</feature>
<keyword evidence="3" id="KW-0732">Signal</keyword>
<proteinExistence type="predicted"/>
<gene>
    <name evidence="5" type="ORF">ACHHYP_05348</name>
</gene>
<dbReference type="InterPro" id="IPR050316">
    <property type="entry name" value="Tyrosinase/Hemocyanin"/>
</dbReference>
<sequence>MLSIRSIILAAILFILSAAALESSVNATEAASSAYCPPRIRKSWDALTPAEKSTYKRAVALAMDKGLYERFVSMHRELLSWSSSHNTCGHLFWHRQYLVGFENMLRSLGPEFSCLTLPYYDFVQDNVKRLTGQCSDIATCSSIVNELGSASPPGLLPHLALINGQPIMGRCDKAEPLNHFCEWQNPASLLCSHCVPRGKYQGAQLPCSTSPSHLRHLLFKSSGFKELSRGLEWGPSLFMHFHLGGALGNAFVSPADPLFFPLHATIDALHSIYYNCRVRHLQLDDTAKQAHPLHFEGCSIAGLFPITATSPVTMKAITNGLTVVDARSPTQVTAPFFKNLPNQQYQLADTTALNEHSYDYAFTGALHVLRHTCGGCGVAPTGTESCTVENAKANVTESSGSPAADVFFKWRSALALQCSVQGLSSIECDVEIEKVLVLYYHNCVAGGAVDLSAAFKLEWGVAVVEDMLVTLRALLSGSLKIQLHGFGNINQKYLQCRGD</sequence>
<feature type="domain" description="Tyrosinase copper-binding" evidence="4">
    <location>
        <begin position="256"/>
        <end position="267"/>
    </location>
</feature>
<evidence type="ECO:0000256" key="3">
    <source>
        <dbReference type="SAM" id="SignalP"/>
    </source>
</evidence>
<comment type="caution">
    <text evidence="5">The sequence shown here is derived from an EMBL/GenBank/DDBJ whole genome shotgun (WGS) entry which is preliminary data.</text>
</comment>
<dbReference type="GO" id="GO:0046872">
    <property type="term" value="F:metal ion binding"/>
    <property type="evidence" value="ECO:0007669"/>
    <property type="project" value="UniProtKB-KW"/>
</dbReference>
<dbReference type="InterPro" id="IPR002227">
    <property type="entry name" value="Tyrosinase_Cu-bd"/>
</dbReference>
<dbReference type="Proteomes" id="UP000243579">
    <property type="component" value="Unassembled WGS sequence"/>
</dbReference>
<feature type="signal peptide" evidence="3">
    <location>
        <begin position="1"/>
        <end position="20"/>
    </location>
</feature>
<dbReference type="OrthoDB" id="6132182at2759"/>
<evidence type="ECO:0000313" key="5">
    <source>
        <dbReference type="EMBL" id="OQR90653.1"/>
    </source>
</evidence>
<evidence type="ECO:0000256" key="1">
    <source>
        <dbReference type="ARBA" id="ARBA00022723"/>
    </source>
</evidence>
<keyword evidence="2" id="KW-0186">Copper</keyword>
<keyword evidence="6" id="KW-1185">Reference proteome</keyword>
<dbReference type="STRING" id="1202772.A0A1V9YYD2"/>
<dbReference type="EMBL" id="JNBR01000594">
    <property type="protein sequence ID" value="OQR90653.1"/>
    <property type="molecule type" value="Genomic_DNA"/>
</dbReference>
<evidence type="ECO:0000259" key="4">
    <source>
        <dbReference type="PROSITE" id="PS00498"/>
    </source>
</evidence>
<dbReference type="Gene3D" id="1.10.1280.10">
    <property type="entry name" value="Di-copper center containing domain from catechol oxidase"/>
    <property type="match status" value="1"/>
</dbReference>
<keyword evidence="1" id="KW-0479">Metal-binding</keyword>
<reference evidence="5 6" key="1">
    <citation type="journal article" date="2014" name="Genome Biol. Evol.">
        <title>The secreted proteins of Achlya hypogyna and Thraustotheca clavata identify the ancestral oomycete secretome and reveal gene acquisitions by horizontal gene transfer.</title>
        <authorList>
            <person name="Misner I."/>
            <person name="Blouin N."/>
            <person name="Leonard G."/>
            <person name="Richards T.A."/>
            <person name="Lane C.E."/>
        </authorList>
    </citation>
    <scope>NUCLEOTIDE SEQUENCE [LARGE SCALE GENOMIC DNA]</scope>
    <source>
        <strain evidence="5 6">ATCC 48635</strain>
    </source>
</reference>
<protein>
    <recommendedName>
        <fullName evidence="4">Tyrosinase copper-binding domain-containing protein</fullName>
    </recommendedName>
</protein>
<dbReference type="Pfam" id="PF00264">
    <property type="entry name" value="Tyrosinase"/>
    <property type="match status" value="1"/>
</dbReference>
<accession>A0A1V9YYD2</accession>
<organism evidence="5 6">
    <name type="scientific">Achlya hypogyna</name>
    <name type="common">Oomycete</name>
    <name type="synonym">Protoachlya hypogyna</name>
    <dbReference type="NCBI Taxonomy" id="1202772"/>
    <lineage>
        <taxon>Eukaryota</taxon>
        <taxon>Sar</taxon>
        <taxon>Stramenopiles</taxon>
        <taxon>Oomycota</taxon>
        <taxon>Saprolegniomycetes</taxon>
        <taxon>Saprolegniales</taxon>
        <taxon>Achlyaceae</taxon>
        <taxon>Achlya</taxon>
    </lineage>
</organism>
<dbReference type="GO" id="GO:0016491">
    <property type="term" value="F:oxidoreductase activity"/>
    <property type="evidence" value="ECO:0007669"/>
    <property type="project" value="InterPro"/>
</dbReference>
<dbReference type="PANTHER" id="PTHR11474:SF126">
    <property type="entry name" value="TYROSINASE-LIKE PROTEIN TYR-1-RELATED"/>
    <property type="match status" value="1"/>
</dbReference>
<dbReference type="InterPro" id="IPR008922">
    <property type="entry name" value="Di-copper_centre_dom_sf"/>
</dbReference>
<dbReference type="PROSITE" id="PS00498">
    <property type="entry name" value="TYROSINASE_2"/>
    <property type="match status" value="1"/>
</dbReference>
<evidence type="ECO:0000313" key="6">
    <source>
        <dbReference type="Proteomes" id="UP000243579"/>
    </source>
</evidence>
<name>A0A1V9YYD2_ACHHY</name>
<dbReference type="AlphaFoldDB" id="A0A1V9YYD2"/>